<dbReference type="EMBL" id="KL367520">
    <property type="protein sequence ID" value="KFD66801.1"/>
    <property type="molecule type" value="Genomic_DNA"/>
</dbReference>
<feature type="domain" description="DDE-1" evidence="2">
    <location>
        <begin position="94"/>
        <end position="218"/>
    </location>
</feature>
<evidence type="ECO:0000259" key="2">
    <source>
        <dbReference type="Pfam" id="PF03184"/>
    </source>
</evidence>
<feature type="non-terminal residue" evidence="3">
    <location>
        <position position="1"/>
    </location>
</feature>
<evidence type="ECO:0000256" key="1">
    <source>
        <dbReference type="SAM" id="MobiDB-lite"/>
    </source>
</evidence>
<dbReference type="PANTHER" id="PTHR19303">
    <property type="entry name" value="TRANSPOSON"/>
    <property type="match status" value="1"/>
</dbReference>
<dbReference type="InterPro" id="IPR050863">
    <property type="entry name" value="CenT-Element_Derived"/>
</dbReference>
<dbReference type="GO" id="GO:0003677">
    <property type="term" value="F:DNA binding"/>
    <property type="evidence" value="ECO:0007669"/>
    <property type="project" value="TreeGrafter"/>
</dbReference>
<dbReference type="AlphaFoldDB" id="A0A085NBF5"/>
<gene>
    <name evidence="3" type="ORF">M514_20945</name>
</gene>
<feature type="non-terminal residue" evidence="3">
    <location>
        <position position="411"/>
    </location>
</feature>
<dbReference type="PANTHER" id="PTHR19303:SF16">
    <property type="entry name" value="JERKY PROTEIN HOMOLOG-LIKE"/>
    <property type="match status" value="1"/>
</dbReference>
<dbReference type="GO" id="GO:0005634">
    <property type="term" value="C:nucleus"/>
    <property type="evidence" value="ECO:0007669"/>
    <property type="project" value="TreeGrafter"/>
</dbReference>
<reference evidence="3" key="1">
    <citation type="journal article" date="2014" name="Nat. Genet.">
        <title>Genome and transcriptome of the porcine whipworm Trichuris suis.</title>
        <authorList>
            <person name="Jex A.R."/>
            <person name="Nejsum P."/>
            <person name="Schwarz E.M."/>
            <person name="Hu L."/>
            <person name="Young N.D."/>
            <person name="Hall R.S."/>
            <person name="Korhonen P.K."/>
            <person name="Liao S."/>
            <person name="Thamsborg S."/>
            <person name="Xia J."/>
            <person name="Xu P."/>
            <person name="Wang S."/>
            <person name="Scheerlinck J.P."/>
            <person name="Hofmann A."/>
            <person name="Sternberg P.W."/>
            <person name="Wang J."/>
            <person name="Gasser R.B."/>
        </authorList>
    </citation>
    <scope>NUCLEOTIDE SEQUENCE [LARGE SCALE GENOMIC DNA]</scope>
    <source>
        <strain evidence="3">DCEP-RM93F</strain>
    </source>
</reference>
<dbReference type="InterPro" id="IPR004875">
    <property type="entry name" value="DDE_SF_endonuclease_dom"/>
</dbReference>
<sequence>INADPEFKASQGWLGNFKKCHGRRAYDVHGEKLLADQCSSNGFREELKNFLIEGGYEDDFIYNADETGLNWKALSIKSLIARWEECAPGCKRRKERVTMMLCANSSGTHRLLLFLVGKSKNPRSFKNVKLPVRYSHQKQAWMNFHIFKEWFKGTFIPEAKKYQSSAGKTGEVLLLIDNAPAHPSVEYLDAVDEFVTVKFLPPNVTPLIQPMDQGVIMVGMRYWGFQIMNDEEIIEFISKQPADTEEEDKQGDEKESEQTAFPSHCEAFGYLEGALRWYERQDECDPRRFVSEKHPRPCSCETPNCFEANTDDRFSAKSLHTSANALCPRSLCEADCRAERPSAEAEIPQGVVHNKGGLAYTGTWLDGWIAANRTAILIIYSRGNDYAGTRFCCKELDITEATSANANISIA</sequence>
<dbReference type="Proteomes" id="UP000030758">
    <property type="component" value="Unassembled WGS sequence"/>
</dbReference>
<accession>A0A085NBF5</accession>
<proteinExistence type="predicted"/>
<name>A0A085NBF5_9BILA</name>
<evidence type="ECO:0000313" key="3">
    <source>
        <dbReference type="EMBL" id="KFD66801.1"/>
    </source>
</evidence>
<organism evidence="3">
    <name type="scientific">Trichuris suis</name>
    <name type="common">pig whipworm</name>
    <dbReference type="NCBI Taxonomy" id="68888"/>
    <lineage>
        <taxon>Eukaryota</taxon>
        <taxon>Metazoa</taxon>
        <taxon>Ecdysozoa</taxon>
        <taxon>Nematoda</taxon>
        <taxon>Enoplea</taxon>
        <taxon>Dorylaimia</taxon>
        <taxon>Trichinellida</taxon>
        <taxon>Trichuridae</taxon>
        <taxon>Trichuris</taxon>
    </lineage>
</organism>
<feature type="region of interest" description="Disordered" evidence="1">
    <location>
        <begin position="241"/>
        <end position="260"/>
    </location>
</feature>
<protein>
    <recommendedName>
        <fullName evidence="2">DDE-1 domain-containing protein</fullName>
    </recommendedName>
</protein>
<dbReference type="Pfam" id="PF03184">
    <property type="entry name" value="DDE_1"/>
    <property type="match status" value="1"/>
</dbReference>